<organism evidence="7 8">
    <name type="scientific">Anabarilius grahami</name>
    <name type="common">Kanglang fish</name>
    <name type="synonym">Barilius grahami</name>
    <dbReference type="NCBI Taxonomy" id="495550"/>
    <lineage>
        <taxon>Eukaryota</taxon>
        <taxon>Metazoa</taxon>
        <taxon>Chordata</taxon>
        <taxon>Craniata</taxon>
        <taxon>Vertebrata</taxon>
        <taxon>Euteleostomi</taxon>
        <taxon>Actinopterygii</taxon>
        <taxon>Neopterygii</taxon>
        <taxon>Teleostei</taxon>
        <taxon>Ostariophysi</taxon>
        <taxon>Cypriniformes</taxon>
        <taxon>Xenocyprididae</taxon>
        <taxon>Xenocypridinae</taxon>
        <taxon>Xenocypridinae incertae sedis</taxon>
        <taxon>Anabarilius</taxon>
    </lineage>
</organism>
<evidence type="ECO:0000256" key="1">
    <source>
        <dbReference type="ARBA" id="ARBA00022723"/>
    </source>
</evidence>
<evidence type="ECO:0000256" key="4">
    <source>
        <dbReference type="PROSITE-ProRule" id="PRU00125"/>
    </source>
</evidence>
<feature type="region of interest" description="Disordered" evidence="5">
    <location>
        <begin position="383"/>
        <end position="769"/>
    </location>
</feature>
<evidence type="ECO:0000256" key="3">
    <source>
        <dbReference type="ARBA" id="ARBA00023038"/>
    </source>
</evidence>
<dbReference type="OrthoDB" id="6129702at2759"/>
<evidence type="ECO:0000256" key="2">
    <source>
        <dbReference type="ARBA" id="ARBA00022833"/>
    </source>
</evidence>
<dbReference type="Pfam" id="PF00412">
    <property type="entry name" value="LIM"/>
    <property type="match status" value="1"/>
</dbReference>
<feature type="compositionally biased region" description="Basic and acidic residues" evidence="5">
    <location>
        <begin position="632"/>
        <end position="656"/>
    </location>
</feature>
<feature type="compositionally biased region" description="Basic and acidic residues" evidence="5">
    <location>
        <begin position="181"/>
        <end position="191"/>
    </location>
</feature>
<feature type="compositionally biased region" description="Polar residues" evidence="5">
    <location>
        <begin position="687"/>
        <end position="706"/>
    </location>
</feature>
<dbReference type="InterPro" id="IPR028740">
    <property type="entry name" value="EPLIN_Lim_dom"/>
</dbReference>
<feature type="compositionally biased region" description="Polar residues" evidence="5">
    <location>
        <begin position="286"/>
        <end position="295"/>
    </location>
</feature>
<feature type="compositionally biased region" description="Polar residues" evidence="5">
    <location>
        <begin position="435"/>
        <end position="456"/>
    </location>
</feature>
<dbReference type="SMART" id="SM00132">
    <property type="entry name" value="LIM"/>
    <property type="match status" value="1"/>
</dbReference>
<dbReference type="CDD" id="cd09485">
    <property type="entry name" value="LIM_Eplin_alpha_beta"/>
    <property type="match status" value="1"/>
</dbReference>
<dbReference type="PROSITE" id="PS50023">
    <property type="entry name" value="LIM_DOMAIN_2"/>
    <property type="match status" value="1"/>
</dbReference>
<feature type="compositionally biased region" description="Basic and acidic residues" evidence="5">
    <location>
        <begin position="385"/>
        <end position="396"/>
    </location>
</feature>
<evidence type="ECO:0000313" key="7">
    <source>
        <dbReference type="EMBL" id="ROL42396.1"/>
    </source>
</evidence>
<evidence type="ECO:0000256" key="5">
    <source>
        <dbReference type="SAM" id="MobiDB-lite"/>
    </source>
</evidence>
<keyword evidence="2 4" id="KW-0862">Zinc</keyword>
<comment type="caution">
    <text evidence="7">The sequence shown here is derived from an EMBL/GenBank/DDBJ whole genome shotgun (WGS) entry which is preliminary data.</text>
</comment>
<feature type="compositionally biased region" description="Polar residues" evidence="5">
    <location>
        <begin position="192"/>
        <end position="214"/>
    </location>
</feature>
<dbReference type="EMBL" id="RJVU01049641">
    <property type="protein sequence ID" value="ROL42396.1"/>
    <property type="molecule type" value="Genomic_DNA"/>
</dbReference>
<feature type="domain" description="LIM zinc-binding" evidence="6">
    <location>
        <begin position="313"/>
        <end position="373"/>
    </location>
</feature>
<feature type="compositionally biased region" description="Polar residues" evidence="5">
    <location>
        <begin position="729"/>
        <end position="742"/>
    </location>
</feature>
<keyword evidence="1 4" id="KW-0479">Metal-binding</keyword>
<dbReference type="GO" id="GO:0046872">
    <property type="term" value="F:metal ion binding"/>
    <property type="evidence" value="ECO:0007669"/>
    <property type="project" value="UniProtKB-KW"/>
</dbReference>
<feature type="compositionally biased region" description="Basic and acidic residues" evidence="5">
    <location>
        <begin position="417"/>
        <end position="430"/>
    </location>
</feature>
<feature type="region of interest" description="Disordered" evidence="5">
    <location>
        <begin position="42"/>
        <end position="218"/>
    </location>
</feature>
<feature type="compositionally biased region" description="Basic and acidic residues" evidence="5">
    <location>
        <begin position="668"/>
        <end position="686"/>
    </location>
</feature>
<feature type="region of interest" description="Disordered" evidence="5">
    <location>
        <begin position="236"/>
        <end position="308"/>
    </location>
</feature>
<gene>
    <name evidence="7" type="ORF">DPX16_8086</name>
</gene>
<feature type="compositionally biased region" description="Polar residues" evidence="5">
    <location>
        <begin position="657"/>
        <end position="667"/>
    </location>
</feature>
<name>A0A3N0Y846_ANAGA</name>
<reference evidence="7 8" key="1">
    <citation type="submission" date="2018-10" db="EMBL/GenBank/DDBJ databases">
        <title>Genome assembly for a Yunnan-Guizhou Plateau 3E fish, Anabarilius grahami (Regan), and its evolutionary and genetic applications.</title>
        <authorList>
            <person name="Jiang W."/>
        </authorList>
    </citation>
    <scope>NUCLEOTIDE SEQUENCE [LARGE SCALE GENOMIC DNA]</scope>
    <source>
        <strain evidence="7">AG-KIZ</strain>
        <tissue evidence="7">Muscle</tissue>
    </source>
</reference>
<feature type="compositionally biased region" description="Basic and acidic residues" evidence="5">
    <location>
        <begin position="747"/>
        <end position="756"/>
    </location>
</feature>
<feature type="compositionally biased region" description="Basic and acidic residues" evidence="5">
    <location>
        <begin position="129"/>
        <end position="150"/>
    </location>
</feature>
<keyword evidence="3 4" id="KW-0440">LIM domain</keyword>
<proteinExistence type="predicted"/>
<feature type="compositionally biased region" description="Basic and acidic residues" evidence="5">
    <location>
        <begin position="42"/>
        <end position="57"/>
    </location>
</feature>
<evidence type="ECO:0000259" key="6">
    <source>
        <dbReference type="PROSITE" id="PS50023"/>
    </source>
</evidence>
<dbReference type="Proteomes" id="UP000281406">
    <property type="component" value="Unassembled WGS sequence"/>
</dbReference>
<dbReference type="Gene3D" id="2.10.110.10">
    <property type="entry name" value="Cysteine Rich Protein"/>
    <property type="match status" value="1"/>
</dbReference>
<sequence length="796" mass="88556">MDAGPFSRKQWGSQSLRITARELSLVGSRGKNNAITERFSKYQKAAEEASADKKKTSVDSLPLSVRSGNLSVLKKRWEKTPQEKAAPQLSVAPVNRTAQSASRKPSSPPEPPASSSKPVQQASLSQEPTSHERPAKTKADMENKQKKWAEEKEEIETASDPFSPTSPVEKPALPLNSLKMMFEKGKSKEQTEANSSSEDMDTQMANKGTPSLKRSASVRDRLAKYQLAVNRQAVTVPRSAKQSETDDSVPCVDHKEIAPPAGDGQTVNTLPPSNCAKINGEHVHTPSPSTANPASESKDPPKVPRKFNPPVQERCVSCQKTVYPVEKLIANQQIYHKTCFRCAFCSTKLSLVSYASLHGSIYCKPHFNQLFKSKGNYDEGFGLRPHKEMWTPRTNEEEPEGSENSKPFVADSVKPTEQLRPKVEESRPAKLTDMTAAQQTRSQMTSSTEKPQTTSVETRKLRVAWPPPADSDGSSKVSSPAAEVGKGPSKLFRGKWPPEEEAPPAQKSSERAELKSLRRSSSLRERSRPFSVAPSLALSNPSQQEAQSSLKVPSVRRGSLEELRSLSKVKTDKNEVQKEAKIPDKKTKDNDSQSKEDVESLAKIESEEKTPPSILTQTQQTKKEVVPQQTKNEADVQQTDKESQPKQTKKEPEEIQPKQTKNGADLQQTEKESQPKQTKKEPEEIQPKQTKNGADLQQTNKESQPKQTKKEPELQQQAGSKDQEKLAKYSNTFPELQSSQDTPSPPVEEKAHRKSQDVGFWDGEEADESLTVEEMIKRNRYYEDEDDDDEEEVAIV</sequence>
<keyword evidence="8" id="KW-1185">Reference proteome</keyword>
<feature type="compositionally biased region" description="Polar residues" evidence="5">
    <location>
        <begin position="537"/>
        <end position="551"/>
    </location>
</feature>
<evidence type="ECO:0000313" key="8">
    <source>
        <dbReference type="Proteomes" id="UP000281406"/>
    </source>
</evidence>
<dbReference type="SUPFAM" id="SSF57716">
    <property type="entry name" value="Glucocorticoid receptor-like (DNA-binding domain)"/>
    <property type="match status" value="2"/>
</dbReference>
<protein>
    <submittedName>
        <fullName evidence="7">LIM domain and actin-binding protein 1</fullName>
    </submittedName>
</protein>
<dbReference type="AlphaFoldDB" id="A0A3N0Y846"/>
<feature type="compositionally biased region" description="Basic and acidic residues" evidence="5">
    <location>
        <begin position="558"/>
        <end position="610"/>
    </location>
</feature>
<accession>A0A3N0Y846</accession>
<dbReference type="PANTHER" id="PTHR24206">
    <property type="entry name" value="OS06G0237300 PROTEIN"/>
    <property type="match status" value="1"/>
</dbReference>
<feature type="compositionally biased region" description="Basic and acidic residues" evidence="5">
    <location>
        <begin position="508"/>
        <end position="528"/>
    </location>
</feature>
<dbReference type="InterPro" id="IPR001781">
    <property type="entry name" value="Znf_LIM"/>
</dbReference>
<dbReference type="FunFam" id="2.10.110.10:FF:000002">
    <property type="entry name" value="LIM domain and actin-binding 1"/>
    <property type="match status" value="1"/>
</dbReference>
<feature type="compositionally biased region" description="Polar residues" evidence="5">
    <location>
        <begin position="119"/>
        <end position="128"/>
    </location>
</feature>
<dbReference type="PROSITE" id="PS00478">
    <property type="entry name" value="LIM_DOMAIN_1"/>
    <property type="match status" value="1"/>
</dbReference>